<keyword evidence="6" id="KW-0808">Transferase</keyword>
<keyword evidence="10 11" id="KW-0472">Membrane</keyword>
<dbReference type="Pfam" id="PF02518">
    <property type="entry name" value="HATPase_c"/>
    <property type="match status" value="1"/>
</dbReference>
<proteinExistence type="predicted"/>
<evidence type="ECO:0000256" key="8">
    <source>
        <dbReference type="ARBA" id="ARBA00022777"/>
    </source>
</evidence>
<dbReference type="CDD" id="cd00075">
    <property type="entry name" value="HATPase"/>
    <property type="match status" value="1"/>
</dbReference>
<feature type="transmembrane region" description="Helical" evidence="11">
    <location>
        <begin position="20"/>
        <end position="42"/>
    </location>
</feature>
<dbReference type="EMBL" id="BMYO01000002">
    <property type="protein sequence ID" value="GHD59324.1"/>
    <property type="molecule type" value="Genomic_DNA"/>
</dbReference>
<evidence type="ECO:0000313" key="16">
    <source>
        <dbReference type="Proteomes" id="UP000604737"/>
    </source>
</evidence>
<dbReference type="Pfam" id="PF00512">
    <property type="entry name" value="HisKA"/>
    <property type="match status" value="1"/>
</dbReference>
<dbReference type="InterPro" id="IPR005467">
    <property type="entry name" value="His_kinase_dom"/>
</dbReference>
<dbReference type="SUPFAM" id="SSF55785">
    <property type="entry name" value="PYP-like sensor domain (PAS domain)"/>
    <property type="match status" value="3"/>
</dbReference>
<accession>A0ABQ3GX14</accession>
<evidence type="ECO:0000256" key="2">
    <source>
        <dbReference type="ARBA" id="ARBA00004651"/>
    </source>
</evidence>
<comment type="subcellular location">
    <subcellularLocation>
        <location evidence="2">Cell membrane</location>
        <topology evidence="2">Multi-pass membrane protein</topology>
    </subcellularLocation>
</comment>
<dbReference type="Gene3D" id="1.10.287.130">
    <property type="match status" value="1"/>
</dbReference>
<dbReference type="SMART" id="SM00086">
    <property type="entry name" value="PAC"/>
    <property type="match status" value="3"/>
</dbReference>
<dbReference type="EC" id="2.7.13.3" evidence="3"/>
<evidence type="ECO:0000256" key="7">
    <source>
        <dbReference type="ARBA" id="ARBA00022692"/>
    </source>
</evidence>
<evidence type="ECO:0000256" key="4">
    <source>
        <dbReference type="ARBA" id="ARBA00022475"/>
    </source>
</evidence>
<dbReference type="PANTHER" id="PTHR43047">
    <property type="entry name" value="TWO-COMPONENT HISTIDINE PROTEIN KINASE"/>
    <property type="match status" value="1"/>
</dbReference>
<evidence type="ECO:0000256" key="1">
    <source>
        <dbReference type="ARBA" id="ARBA00000085"/>
    </source>
</evidence>
<evidence type="ECO:0000259" key="14">
    <source>
        <dbReference type="PROSITE" id="PS50113"/>
    </source>
</evidence>
<dbReference type="SMART" id="SM00091">
    <property type="entry name" value="PAS"/>
    <property type="match status" value="3"/>
</dbReference>
<feature type="domain" description="PAS" evidence="13">
    <location>
        <begin position="469"/>
        <end position="540"/>
    </location>
</feature>
<feature type="domain" description="PAC" evidence="14">
    <location>
        <begin position="542"/>
        <end position="593"/>
    </location>
</feature>
<gene>
    <name evidence="15" type="ORF">GCM10007350_10630</name>
</gene>
<comment type="catalytic activity">
    <reaction evidence="1">
        <text>ATP + protein L-histidine = ADP + protein N-phospho-L-histidine.</text>
        <dbReference type="EC" id="2.7.13.3"/>
    </reaction>
</comment>
<dbReference type="SUPFAM" id="SSF55874">
    <property type="entry name" value="ATPase domain of HSP90 chaperone/DNA topoisomerase II/histidine kinase"/>
    <property type="match status" value="1"/>
</dbReference>
<feature type="transmembrane region" description="Helical" evidence="11">
    <location>
        <begin position="301"/>
        <end position="323"/>
    </location>
</feature>
<dbReference type="InterPro" id="IPR013656">
    <property type="entry name" value="PAS_4"/>
</dbReference>
<evidence type="ECO:0000256" key="9">
    <source>
        <dbReference type="ARBA" id="ARBA00022989"/>
    </source>
</evidence>
<dbReference type="CDD" id="cd00130">
    <property type="entry name" value="PAS"/>
    <property type="match status" value="3"/>
</dbReference>
<dbReference type="InterPro" id="IPR003594">
    <property type="entry name" value="HATPase_dom"/>
</dbReference>
<evidence type="ECO:0000259" key="12">
    <source>
        <dbReference type="PROSITE" id="PS50109"/>
    </source>
</evidence>
<dbReference type="Gene3D" id="3.30.565.10">
    <property type="entry name" value="Histidine kinase-like ATPase, C-terminal domain"/>
    <property type="match status" value="1"/>
</dbReference>
<dbReference type="Gene3D" id="3.30.450.20">
    <property type="entry name" value="PAS domain"/>
    <property type="match status" value="5"/>
</dbReference>
<sequence length="962" mass="108931">MNWHWPRRTSNSEHHSLRPLRRGLILFYVALMFAGVAMLFWVTSRDYQQALDDAERQNLSLARSLDEHATRTFVSVEQAMQNIIENLEGLGGVDKADEYLTYLLLRDKVKLAPQVRGIIAIDSSGHIQSHGLEYPTRRVDLSDRSYYRYHQQFPDLRPQIQLPVVSRTDGKWLIPVTRRINRPDDSFGGILLAGVEPNYFLDFYQSLKLAPSMRIQLLRSDGVIILNYPFDEVHIGQSVRNADPLMFEQRRLKRTSVYRQNDPASGHNELVAFHASQGELPLIVTVSIDEDAVLGKFRENLFTRAVITVALMLVVTVLFYLLLRQLRRIEQIEGRLHLTQFTVDESPDAVLWSDRFGSIRYANRSASRITHYTPDDMLGLRFADLFPNIGEAQWHELWGRLKQERQLVQMTHQRDRYGQLLPVEITLAHIEFNNEAYTCATIRDITERQNTERELRRHRDHLQDLVLERTAEIRTVLDASPLAIMLSVKGTIRLVNPAFEKLFGFTSGAIIGQPMSLIHADQADYHEAGQQMLQKVQQGEVFRGEMALFRRDLSEFWAMLYAKALDPDDADKGVICVIEDVTAQRIAAQALRQSERLKRTIIDTTADGFILLDASGRIVEINQSFSRLLGYRREDTLGHSPEVLWGDQAARVFPPDLASRIGAGNHIEEVILRASTGESLPFLVNSAAINDEHQQLEYAFAFLTHIGRLKEFERNLVEAKEAAESANVAKSAFLANMSHELRTPMHAILSFSEMGLSKVGRTEPTNLARYFERINSSGNRLLVLLNDLLDMSRLEANRMQYDKSRYCIQQTVQSAVNEINPLLISKRLDLDADDETPALFAMYDKTRVMQVIVNLLSNAIKFSPVGSSIRVDYLADATLDGDQPAVGLAVRDHGPGIPVDELELIFDKFIQSSRMRTTGGTGLGLAISRQIMEDHGGRVFAANHAEGGAVFTLLLPAERAPG</sequence>
<dbReference type="PANTHER" id="PTHR43047:SF64">
    <property type="entry name" value="HISTIDINE KINASE CONTAINING CHEY-HOMOLOGOUS RECEIVER DOMAIN AND PAS DOMAIN-RELATED"/>
    <property type="match status" value="1"/>
</dbReference>
<evidence type="ECO:0000256" key="11">
    <source>
        <dbReference type="SAM" id="Phobius"/>
    </source>
</evidence>
<protein>
    <recommendedName>
        <fullName evidence="3">histidine kinase</fullName>
        <ecNumber evidence="3">2.7.13.3</ecNumber>
    </recommendedName>
</protein>
<evidence type="ECO:0000259" key="13">
    <source>
        <dbReference type="PROSITE" id="PS50112"/>
    </source>
</evidence>
<keyword evidence="4" id="KW-1003">Cell membrane</keyword>
<dbReference type="NCBIfam" id="TIGR00229">
    <property type="entry name" value="sensory_box"/>
    <property type="match status" value="3"/>
</dbReference>
<dbReference type="InterPro" id="IPR000700">
    <property type="entry name" value="PAS-assoc_C"/>
</dbReference>
<dbReference type="CDD" id="cd12915">
    <property type="entry name" value="PDC2_DGC_like"/>
    <property type="match status" value="1"/>
</dbReference>
<dbReference type="CDD" id="cd12914">
    <property type="entry name" value="PDC1_DGC_like"/>
    <property type="match status" value="1"/>
</dbReference>
<dbReference type="SMART" id="SM00387">
    <property type="entry name" value="HATPase_c"/>
    <property type="match status" value="1"/>
</dbReference>
<dbReference type="SMART" id="SM00388">
    <property type="entry name" value="HisKA"/>
    <property type="match status" value="1"/>
</dbReference>
<comment type="caution">
    <text evidence="15">The sequence shown here is derived from an EMBL/GenBank/DDBJ whole genome shotgun (WGS) entry which is preliminary data.</text>
</comment>
<feature type="domain" description="PAS" evidence="13">
    <location>
        <begin position="343"/>
        <end position="379"/>
    </location>
</feature>
<dbReference type="InterPro" id="IPR003661">
    <property type="entry name" value="HisK_dim/P_dom"/>
</dbReference>
<dbReference type="InterPro" id="IPR004358">
    <property type="entry name" value="Sig_transdc_His_kin-like_C"/>
</dbReference>
<dbReference type="InterPro" id="IPR036890">
    <property type="entry name" value="HATPase_C_sf"/>
</dbReference>
<feature type="domain" description="Histidine kinase" evidence="12">
    <location>
        <begin position="736"/>
        <end position="959"/>
    </location>
</feature>
<organism evidence="15 16">
    <name type="scientific">Jeongeupia chitinilytica</name>
    <dbReference type="NCBI Taxonomy" id="1041641"/>
    <lineage>
        <taxon>Bacteria</taxon>
        <taxon>Pseudomonadati</taxon>
        <taxon>Pseudomonadota</taxon>
        <taxon>Betaproteobacteria</taxon>
        <taxon>Neisseriales</taxon>
        <taxon>Chitinibacteraceae</taxon>
        <taxon>Jeongeupia</taxon>
    </lineage>
</organism>
<evidence type="ECO:0000256" key="6">
    <source>
        <dbReference type="ARBA" id="ARBA00022679"/>
    </source>
</evidence>
<dbReference type="InterPro" id="IPR035965">
    <property type="entry name" value="PAS-like_dom_sf"/>
</dbReference>
<evidence type="ECO:0000313" key="15">
    <source>
        <dbReference type="EMBL" id="GHD59324.1"/>
    </source>
</evidence>
<dbReference type="Pfam" id="PF02743">
    <property type="entry name" value="dCache_1"/>
    <property type="match status" value="1"/>
</dbReference>
<dbReference type="InterPro" id="IPR033479">
    <property type="entry name" value="dCache_1"/>
</dbReference>
<dbReference type="PROSITE" id="PS50112">
    <property type="entry name" value="PAS"/>
    <property type="match status" value="3"/>
</dbReference>
<dbReference type="PROSITE" id="PS50109">
    <property type="entry name" value="HIS_KIN"/>
    <property type="match status" value="1"/>
</dbReference>
<feature type="domain" description="PAS" evidence="13">
    <location>
        <begin position="594"/>
        <end position="640"/>
    </location>
</feature>
<dbReference type="RefSeq" id="WP_189459115.1">
    <property type="nucleotide sequence ID" value="NZ_BMYO01000002.1"/>
</dbReference>
<dbReference type="Pfam" id="PF13426">
    <property type="entry name" value="PAS_9"/>
    <property type="match status" value="2"/>
</dbReference>
<dbReference type="InterPro" id="IPR000014">
    <property type="entry name" value="PAS"/>
</dbReference>
<keyword evidence="5" id="KW-0597">Phosphoprotein</keyword>
<name>A0ABQ3GX14_9NEIS</name>
<reference evidence="16" key="1">
    <citation type="journal article" date="2019" name="Int. J. Syst. Evol. Microbiol.">
        <title>The Global Catalogue of Microorganisms (GCM) 10K type strain sequencing project: providing services to taxonomists for standard genome sequencing and annotation.</title>
        <authorList>
            <consortium name="The Broad Institute Genomics Platform"/>
            <consortium name="The Broad Institute Genome Sequencing Center for Infectious Disease"/>
            <person name="Wu L."/>
            <person name="Ma J."/>
        </authorList>
    </citation>
    <scope>NUCLEOTIDE SEQUENCE [LARGE SCALE GENOMIC DNA]</scope>
    <source>
        <strain evidence="16">KCTC 23701</strain>
    </source>
</reference>
<evidence type="ECO:0000256" key="5">
    <source>
        <dbReference type="ARBA" id="ARBA00022553"/>
    </source>
</evidence>
<evidence type="ECO:0000256" key="10">
    <source>
        <dbReference type="ARBA" id="ARBA00023136"/>
    </source>
</evidence>
<dbReference type="InterPro" id="IPR001610">
    <property type="entry name" value="PAC"/>
</dbReference>
<dbReference type="PRINTS" id="PR00344">
    <property type="entry name" value="BCTRLSENSOR"/>
</dbReference>
<keyword evidence="9 11" id="KW-1133">Transmembrane helix</keyword>
<dbReference type="Pfam" id="PF08448">
    <property type="entry name" value="PAS_4"/>
    <property type="match status" value="1"/>
</dbReference>
<evidence type="ECO:0000256" key="3">
    <source>
        <dbReference type="ARBA" id="ARBA00012438"/>
    </source>
</evidence>
<dbReference type="SUPFAM" id="SSF47384">
    <property type="entry name" value="Homodimeric domain of signal transducing histidine kinase"/>
    <property type="match status" value="1"/>
</dbReference>
<dbReference type="PROSITE" id="PS50113">
    <property type="entry name" value="PAC"/>
    <property type="match status" value="1"/>
</dbReference>
<keyword evidence="8" id="KW-0418">Kinase</keyword>
<dbReference type="Proteomes" id="UP000604737">
    <property type="component" value="Unassembled WGS sequence"/>
</dbReference>
<dbReference type="InterPro" id="IPR036097">
    <property type="entry name" value="HisK_dim/P_sf"/>
</dbReference>
<dbReference type="CDD" id="cd00082">
    <property type="entry name" value="HisKA"/>
    <property type="match status" value="1"/>
</dbReference>
<keyword evidence="7 11" id="KW-0812">Transmembrane</keyword>
<keyword evidence="16" id="KW-1185">Reference proteome</keyword>